<accession>A0A1G2P6Z9</accession>
<feature type="active site" description="Acyl-ester intermediate" evidence="7">
    <location>
        <position position="92"/>
    </location>
</feature>
<dbReference type="PANTHER" id="PTHR21581:SF6">
    <property type="entry name" value="TRAFFICKING PROTEIN PARTICLE COMPLEX SUBUNIT 12"/>
    <property type="match status" value="1"/>
</dbReference>
<dbReference type="AlphaFoldDB" id="A0A1G2P6Z9"/>
<keyword evidence="5" id="KW-0573">Peptidoglycan synthesis</keyword>
<dbReference type="EMBL" id="MHSL01000024">
    <property type="protein sequence ID" value="OHA43412.1"/>
    <property type="molecule type" value="Genomic_DNA"/>
</dbReference>
<evidence type="ECO:0000256" key="6">
    <source>
        <dbReference type="ARBA" id="ARBA00023316"/>
    </source>
</evidence>
<feature type="domain" description="Peptidase S11 D-alanyl-D-alanine carboxypeptidase A N-terminal" evidence="10">
    <location>
        <begin position="62"/>
        <end position="159"/>
    </location>
</feature>
<evidence type="ECO:0000313" key="12">
    <source>
        <dbReference type="Proteomes" id="UP000176355"/>
    </source>
</evidence>
<dbReference type="GO" id="GO:0009252">
    <property type="term" value="P:peptidoglycan biosynthetic process"/>
    <property type="evidence" value="ECO:0007669"/>
    <property type="project" value="UniProtKB-KW"/>
</dbReference>
<sequence>MKTNWWSKIYRGISAAFPVILLSAAAAIILVNLSLMSAIPTLSTKLPPPSLPPTPNPFDEINLEAKAAIVFDALENKIIYSLNSEEQLPLASLTKIMTVVVAREILPEYATVTIDRDSVKKEGDSGLRTGEKWRARDLLDFTLLVSSNDGAASLAAAAAAVFVGTGQNTEGVVNELVAKENQFAAKMNEKARSLGLAQTYFLNETGLDLQPQVSGGYGSARDVAILLTYAATKYPDLFEATRQPVFKVAPLDGKSRTAKNTNEAAAKIPGLLASKTGYTDLAGGNLAVLFDAGLGHLVAVVVLGSSEQGRFSDVEKLASATMSFLND</sequence>
<keyword evidence="6" id="KW-0961">Cell wall biogenesis/degradation</keyword>
<name>A0A1G2P6Z9_9BACT</name>
<evidence type="ECO:0000256" key="7">
    <source>
        <dbReference type="PIRSR" id="PIRSR618044-1"/>
    </source>
</evidence>
<evidence type="ECO:0000313" key="11">
    <source>
        <dbReference type="EMBL" id="OHA43412.1"/>
    </source>
</evidence>
<proteinExistence type="inferred from homology"/>
<dbReference type="Proteomes" id="UP000176355">
    <property type="component" value="Unassembled WGS sequence"/>
</dbReference>
<evidence type="ECO:0000256" key="2">
    <source>
        <dbReference type="ARBA" id="ARBA00022729"/>
    </source>
</evidence>
<reference evidence="11 12" key="1">
    <citation type="journal article" date="2016" name="Nat. Commun.">
        <title>Thousands of microbial genomes shed light on interconnected biogeochemical processes in an aquifer system.</title>
        <authorList>
            <person name="Anantharaman K."/>
            <person name="Brown C.T."/>
            <person name="Hug L.A."/>
            <person name="Sharon I."/>
            <person name="Castelle C.J."/>
            <person name="Probst A.J."/>
            <person name="Thomas B.C."/>
            <person name="Singh A."/>
            <person name="Wilkins M.J."/>
            <person name="Karaoz U."/>
            <person name="Brodie E.L."/>
            <person name="Williams K.H."/>
            <person name="Hubbard S.S."/>
            <person name="Banfield J.F."/>
        </authorList>
    </citation>
    <scope>NUCLEOTIDE SEQUENCE [LARGE SCALE GENOMIC DNA]</scope>
</reference>
<dbReference type="InterPro" id="IPR001967">
    <property type="entry name" value="Peptidase_S11_N"/>
</dbReference>
<protein>
    <recommendedName>
        <fullName evidence="10">Peptidase S11 D-alanyl-D-alanine carboxypeptidase A N-terminal domain-containing protein</fullName>
    </recommendedName>
</protein>
<evidence type="ECO:0000256" key="5">
    <source>
        <dbReference type="ARBA" id="ARBA00022984"/>
    </source>
</evidence>
<dbReference type="SUPFAM" id="SSF56601">
    <property type="entry name" value="beta-lactamase/transpeptidase-like"/>
    <property type="match status" value="1"/>
</dbReference>
<evidence type="ECO:0000256" key="4">
    <source>
        <dbReference type="ARBA" id="ARBA00022960"/>
    </source>
</evidence>
<evidence type="ECO:0000259" key="10">
    <source>
        <dbReference type="Pfam" id="PF00768"/>
    </source>
</evidence>
<dbReference type="InterPro" id="IPR018044">
    <property type="entry name" value="Peptidase_S11"/>
</dbReference>
<organism evidence="11 12">
    <name type="scientific">Candidatus Taylorbacteria bacterium RIFCSPLOWO2_12_FULL_44_15c</name>
    <dbReference type="NCBI Taxonomy" id="1802333"/>
    <lineage>
        <taxon>Bacteria</taxon>
        <taxon>Candidatus Tayloriibacteriota</taxon>
    </lineage>
</organism>
<feature type="active site" evidence="7">
    <location>
        <position position="146"/>
    </location>
</feature>
<feature type="binding site" evidence="8">
    <location>
        <position position="275"/>
    </location>
    <ligand>
        <name>substrate</name>
    </ligand>
</feature>
<dbReference type="GO" id="GO:0006508">
    <property type="term" value="P:proteolysis"/>
    <property type="evidence" value="ECO:0007669"/>
    <property type="project" value="InterPro"/>
</dbReference>
<keyword evidence="4" id="KW-0133">Cell shape</keyword>
<dbReference type="Gene3D" id="3.40.710.10">
    <property type="entry name" value="DD-peptidase/beta-lactamase superfamily"/>
    <property type="match status" value="1"/>
</dbReference>
<evidence type="ECO:0000256" key="8">
    <source>
        <dbReference type="PIRSR" id="PIRSR618044-2"/>
    </source>
</evidence>
<dbReference type="GO" id="GO:0009002">
    <property type="term" value="F:serine-type D-Ala-D-Ala carboxypeptidase activity"/>
    <property type="evidence" value="ECO:0007669"/>
    <property type="project" value="InterPro"/>
</dbReference>
<dbReference type="Pfam" id="PF00768">
    <property type="entry name" value="Peptidase_S11"/>
    <property type="match status" value="2"/>
</dbReference>
<dbReference type="GO" id="GO:0008360">
    <property type="term" value="P:regulation of cell shape"/>
    <property type="evidence" value="ECO:0007669"/>
    <property type="project" value="UniProtKB-KW"/>
</dbReference>
<keyword evidence="2" id="KW-0732">Signal</keyword>
<comment type="similarity">
    <text evidence="1 9">Belongs to the peptidase S11 family.</text>
</comment>
<dbReference type="STRING" id="1802333.A3G03_01180"/>
<evidence type="ECO:0000256" key="3">
    <source>
        <dbReference type="ARBA" id="ARBA00022801"/>
    </source>
</evidence>
<gene>
    <name evidence="11" type="ORF">A3G03_01180</name>
</gene>
<evidence type="ECO:0000256" key="9">
    <source>
        <dbReference type="RuleBase" id="RU004016"/>
    </source>
</evidence>
<evidence type="ECO:0000256" key="1">
    <source>
        <dbReference type="ARBA" id="ARBA00007164"/>
    </source>
</evidence>
<comment type="caution">
    <text evidence="11">The sequence shown here is derived from an EMBL/GenBank/DDBJ whole genome shotgun (WGS) entry which is preliminary data.</text>
</comment>
<dbReference type="PANTHER" id="PTHR21581">
    <property type="entry name" value="D-ALANYL-D-ALANINE CARBOXYPEPTIDASE"/>
    <property type="match status" value="1"/>
</dbReference>
<dbReference type="GO" id="GO:0071555">
    <property type="term" value="P:cell wall organization"/>
    <property type="evidence" value="ECO:0007669"/>
    <property type="project" value="UniProtKB-KW"/>
</dbReference>
<keyword evidence="3" id="KW-0378">Hydrolase</keyword>
<dbReference type="PRINTS" id="PR00725">
    <property type="entry name" value="DADACBPTASE1"/>
</dbReference>
<feature type="active site" description="Proton acceptor" evidence="7">
    <location>
        <position position="95"/>
    </location>
</feature>
<feature type="domain" description="Peptidase S11 D-alanyl-D-alanine carboxypeptidase A N-terminal" evidence="10">
    <location>
        <begin position="180"/>
        <end position="301"/>
    </location>
</feature>
<dbReference type="InterPro" id="IPR012338">
    <property type="entry name" value="Beta-lactam/transpept-like"/>
</dbReference>